<evidence type="ECO:0008006" key="6">
    <source>
        <dbReference type="Google" id="ProtNLM"/>
    </source>
</evidence>
<keyword evidence="2" id="KW-0274">FAD</keyword>
<dbReference type="SUPFAM" id="SSF51905">
    <property type="entry name" value="FAD/NAD(P)-binding domain"/>
    <property type="match status" value="2"/>
</dbReference>
<evidence type="ECO:0000256" key="1">
    <source>
        <dbReference type="ARBA" id="ARBA00022630"/>
    </source>
</evidence>
<dbReference type="EMBL" id="KV878363">
    <property type="protein sequence ID" value="OJJ42249.1"/>
    <property type="molecule type" value="Genomic_DNA"/>
</dbReference>
<gene>
    <name evidence="4" type="ORF">ASPZODRAFT_77332</name>
</gene>
<organism evidence="4 5">
    <name type="scientific">Penicilliopsis zonata CBS 506.65</name>
    <dbReference type="NCBI Taxonomy" id="1073090"/>
    <lineage>
        <taxon>Eukaryota</taxon>
        <taxon>Fungi</taxon>
        <taxon>Dikarya</taxon>
        <taxon>Ascomycota</taxon>
        <taxon>Pezizomycotina</taxon>
        <taxon>Eurotiomycetes</taxon>
        <taxon>Eurotiomycetidae</taxon>
        <taxon>Eurotiales</taxon>
        <taxon>Aspergillaceae</taxon>
        <taxon>Penicilliopsis</taxon>
    </lineage>
</organism>
<dbReference type="Pfam" id="PF13738">
    <property type="entry name" value="Pyr_redox_3"/>
    <property type="match status" value="1"/>
</dbReference>
<proteinExistence type="predicted"/>
<dbReference type="RefSeq" id="XP_022576759.1">
    <property type="nucleotide sequence ID" value="XM_022730163.1"/>
</dbReference>
<dbReference type="STRING" id="1073090.A0A1L9S507"/>
<keyword evidence="1" id="KW-0285">Flavoprotein</keyword>
<dbReference type="GeneID" id="34616627"/>
<dbReference type="Proteomes" id="UP000184188">
    <property type="component" value="Unassembled WGS sequence"/>
</dbReference>
<keyword evidence="3" id="KW-0560">Oxidoreductase</keyword>
<dbReference type="Gene3D" id="3.50.50.60">
    <property type="entry name" value="FAD/NAD(P)-binding domain"/>
    <property type="match status" value="1"/>
</dbReference>
<keyword evidence="5" id="KW-1185">Reference proteome</keyword>
<evidence type="ECO:0000256" key="3">
    <source>
        <dbReference type="ARBA" id="ARBA00023002"/>
    </source>
</evidence>
<name>A0A1L9S507_9EURO</name>
<protein>
    <recommendedName>
        <fullName evidence="6">FAD/NAD(P)-binding domain-containing protein</fullName>
    </recommendedName>
</protein>
<dbReference type="InterPro" id="IPR050346">
    <property type="entry name" value="FMO-like"/>
</dbReference>
<dbReference type="OrthoDB" id="2915840at2759"/>
<evidence type="ECO:0000256" key="2">
    <source>
        <dbReference type="ARBA" id="ARBA00022827"/>
    </source>
</evidence>
<evidence type="ECO:0000313" key="4">
    <source>
        <dbReference type="EMBL" id="OJJ42249.1"/>
    </source>
</evidence>
<evidence type="ECO:0000313" key="5">
    <source>
        <dbReference type="Proteomes" id="UP000184188"/>
    </source>
</evidence>
<dbReference type="AlphaFoldDB" id="A0A1L9S507"/>
<dbReference type="PANTHER" id="PTHR23023">
    <property type="entry name" value="DIMETHYLANILINE MONOOXYGENASE"/>
    <property type="match status" value="1"/>
</dbReference>
<dbReference type="InterPro" id="IPR036188">
    <property type="entry name" value="FAD/NAD-bd_sf"/>
</dbReference>
<dbReference type="GO" id="GO:0016491">
    <property type="term" value="F:oxidoreductase activity"/>
    <property type="evidence" value="ECO:0007669"/>
    <property type="project" value="UniProtKB-KW"/>
</dbReference>
<accession>A0A1L9S507</accession>
<sequence length="587" mass="66647">MDAGKPQRLDVAIIGAGWYGLVTARTYLRLRPATKLLIVDSEDTVGGVWSKNRLYPGLVAQVSVGFFNYSDTPMSPNNEHSNDPRVTGEMIYDYLQKYADDHDLLRRIRLKTFVRNATRLQDGGWRLYFRNCLDIIETDKLIVATGITSIPNMPTLDEDCNDGSVPTLHARDLGNALSMIRDKDEIQEIAVVGAAKSACDAVYSLLNMGKRVKWLIREEGAGPIAILPSNLIGGVHCIALTSTRLMSYLSPSILNCQGLLYRAFQKSSLGRWFITRFWELLGTISYKNAGYDQGDHVKMLEPEFGRQGVFWCHSGLGIITAPNFWPTLHSPALTVLRDRIKSINKGTVHLQKPDSTPFHSDFMLMCTGWGDHFSMFDAPHKKLIGLPTYQTCCDALLPIDYEQGTLRDQEIDWISHEAVADRIVQQKLPLLTATFEIGHKKRLDPHRQRKWRLYRRVIPVELAAKGDRSIAILGQIHTAQTPLVAEIQSFWAVLYLLGEIEIPSIDVMAKEVALWNAWTRMRYLNQGQVSPYSLYDFLPYIDLLFQDLGLKSRRKSNPISEFFSPYSPRDFNGFIDEYLQLKQEAKQ</sequence>
<dbReference type="VEuPathDB" id="FungiDB:ASPZODRAFT_77332"/>
<reference evidence="5" key="1">
    <citation type="journal article" date="2017" name="Genome Biol.">
        <title>Comparative genomics reveals high biological diversity and specific adaptations in the industrially and medically important fungal genus Aspergillus.</title>
        <authorList>
            <person name="de Vries R.P."/>
            <person name="Riley R."/>
            <person name="Wiebenga A."/>
            <person name="Aguilar-Osorio G."/>
            <person name="Amillis S."/>
            <person name="Uchima C.A."/>
            <person name="Anderluh G."/>
            <person name="Asadollahi M."/>
            <person name="Askin M."/>
            <person name="Barry K."/>
            <person name="Battaglia E."/>
            <person name="Bayram O."/>
            <person name="Benocci T."/>
            <person name="Braus-Stromeyer S.A."/>
            <person name="Caldana C."/>
            <person name="Canovas D."/>
            <person name="Cerqueira G.C."/>
            <person name="Chen F."/>
            <person name="Chen W."/>
            <person name="Choi C."/>
            <person name="Clum A."/>
            <person name="Dos Santos R.A."/>
            <person name="Damasio A.R."/>
            <person name="Diallinas G."/>
            <person name="Emri T."/>
            <person name="Fekete E."/>
            <person name="Flipphi M."/>
            <person name="Freyberg S."/>
            <person name="Gallo A."/>
            <person name="Gournas C."/>
            <person name="Habgood R."/>
            <person name="Hainaut M."/>
            <person name="Harispe M.L."/>
            <person name="Henrissat B."/>
            <person name="Hilden K.S."/>
            <person name="Hope R."/>
            <person name="Hossain A."/>
            <person name="Karabika E."/>
            <person name="Karaffa L."/>
            <person name="Karanyi Z."/>
            <person name="Krasevec N."/>
            <person name="Kuo A."/>
            <person name="Kusch H."/>
            <person name="LaButti K."/>
            <person name="Lagendijk E.L."/>
            <person name="Lapidus A."/>
            <person name="Levasseur A."/>
            <person name="Lindquist E."/>
            <person name="Lipzen A."/>
            <person name="Logrieco A.F."/>
            <person name="MacCabe A."/>
            <person name="Maekelae M.R."/>
            <person name="Malavazi I."/>
            <person name="Melin P."/>
            <person name="Meyer V."/>
            <person name="Mielnichuk N."/>
            <person name="Miskei M."/>
            <person name="Molnar A.P."/>
            <person name="Mule G."/>
            <person name="Ngan C.Y."/>
            <person name="Orejas M."/>
            <person name="Orosz E."/>
            <person name="Ouedraogo J.P."/>
            <person name="Overkamp K.M."/>
            <person name="Park H.-S."/>
            <person name="Perrone G."/>
            <person name="Piumi F."/>
            <person name="Punt P.J."/>
            <person name="Ram A.F."/>
            <person name="Ramon A."/>
            <person name="Rauscher S."/>
            <person name="Record E."/>
            <person name="Riano-Pachon D.M."/>
            <person name="Robert V."/>
            <person name="Roehrig J."/>
            <person name="Ruller R."/>
            <person name="Salamov A."/>
            <person name="Salih N.S."/>
            <person name="Samson R.A."/>
            <person name="Sandor E."/>
            <person name="Sanguinetti M."/>
            <person name="Schuetze T."/>
            <person name="Sepcic K."/>
            <person name="Shelest E."/>
            <person name="Sherlock G."/>
            <person name="Sophianopoulou V."/>
            <person name="Squina F.M."/>
            <person name="Sun H."/>
            <person name="Susca A."/>
            <person name="Todd R.B."/>
            <person name="Tsang A."/>
            <person name="Unkles S.E."/>
            <person name="van de Wiele N."/>
            <person name="van Rossen-Uffink D."/>
            <person name="Oliveira J.V."/>
            <person name="Vesth T.C."/>
            <person name="Visser J."/>
            <person name="Yu J.-H."/>
            <person name="Zhou M."/>
            <person name="Andersen M.R."/>
            <person name="Archer D.B."/>
            <person name="Baker S.E."/>
            <person name="Benoit I."/>
            <person name="Brakhage A.A."/>
            <person name="Braus G.H."/>
            <person name="Fischer R."/>
            <person name="Frisvad J.C."/>
            <person name="Goldman G.H."/>
            <person name="Houbraken J."/>
            <person name="Oakley B."/>
            <person name="Pocsi I."/>
            <person name="Scazzocchio C."/>
            <person name="Seiboth B."/>
            <person name="vanKuyk P.A."/>
            <person name="Wortman J."/>
            <person name="Dyer P.S."/>
            <person name="Grigoriev I.V."/>
        </authorList>
    </citation>
    <scope>NUCLEOTIDE SEQUENCE [LARGE SCALE GENOMIC DNA]</scope>
    <source>
        <strain evidence="5">CBS 506.65</strain>
    </source>
</reference>